<dbReference type="PROSITE" id="PS00118">
    <property type="entry name" value="PA2_HIS"/>
    <property type="match status" value="1"/>
</dbReference>
<comment type="subcellular location">
    <subcellularLocation>
        <location evidence="3">Secreted</location>
    </subcellularLocation>
</comment>
<keyword evidence="10" id="KW-0106">Calcium</keyword>
<evidence type="ECO:0000256" key="13">
    <source>
        <dbReference type="ARBA" id="ARBA00023157"/>
    </source>
</evidence>
<dbReference type="Proteomes" id="UP001634393">
    <property type="component" value="Unassembled WGS sequence"/>
</dbReference>
<comment type="cofactor">
    <cofactor evidence="2">
        <name>Ca(2+)</name>
        <dbReference type="ChEBI" id="CHEBI:29108"/>
    </cofactor>
</comment>
<keyword evidence="12" id="KW-0443">Lipid metabolism</keyword>
<evidence type="ECO:0000256" key="14">
    <source>
        <dbReference type="SAM" id="SignalP"/>
    </source>
</evidence>
<dbReference type="InterPro" id="IPR033113">
    <property type="entry name" value="PLA2_histidine"/>
</dbReference>
<evidence type="ECO:0000256" key="8">
    <source>
        <dbReference type="ARBA" id="ARBA00022729"/>
    </source>
</evidence>
<evidence type="ECO:0000256" key="9">
    <source>
        <dbReference type="ARBA" id="ARBA00022801"/>
    </source>
</evidence>
<dbReference type="GO" id="GO:0005576">
    <property type="term" value="C:extracellular region"/>
    <property type="evidence" value="ECO:0007669"/>
    <property type="project" value="UniProtKB-SubCell"/>
</dbReference>
<evidence type="ECO:0000256" key="4">
    <source>
        <dbReference type="ARBA" id="ARBA00007056"/>
    </source>
</evidence>
<keyword evidence="9" id="KW-0378">Hydrolase</keyword>
<keyword evidence="8 14" id="KW-0732">Signal</keyword>
<evidence type="ECO:0000256" key="2">
    <source>
        <dbReference type="ARBA" id="ARBA00001913"/>
    </source>
</evidence>
<evidence type="ECO:0000256" key="1">
    <source>
        <dbReference type="ARBA" id="ARBA00001604"/>
    </source>
</evidence>
<dbReference type="GO" id="GO:0012505">
    <property type="term" value="C:endomembrane system"/>
    <property type="evidence" value="ECO:0007669"/>
    <property type="project" value="UniProtKB-ARBA"/>
</dbReference>
<keyword evidence="16" id="KW-1185">Reference proteome</keyword>
<keyword evidence="11" id="KW-0442">Lipid degradation</keyword>
<protein>
    <recommendedName>
        <fullName evidence="5">phospholipase A2</fullName>
        <ecNumber evidence="5">3.1.1.4</ecNumber>
    </recommendedName>
</protein>
<evidence type="ECO:0000256" key="7">
    <source>
        <dbReference type="ARBA" id="ARBA00022723"/>
    </source>
</evidence>
<dbReference type="AlphaFoldDB" id="A0ABD3T0H6"/>
<gene>
    <name evidence="15" type="ORF">ACJIZ3_018765</name>
</gene>
<dbReference type="EC" id="3.1.1.4" evidence="5"/>
<evidence type="ECO:0000313" key="16">
    <source>
        <dbReference type="Proteomes" id="UP001634393"/>
    </source>
</evidence>
<feature type="chain" id="PRO_5044862864" description="phospholipase A2" evidence="14">
    <location>
        <begin position="28"/>
        <end position="139"/>
    </location>
</feature>
<comment type="caution">
    <text evidence="15">The sequence shown here is derived from an EMBL/GenBank/DDBJ whole genome shotgun (WGS) entry which is preliminary data.</text>
</comment>
<name>A0ABD3T0H6_9LAMI</name>
<comment type="similarity">
    <text evidence="4">Belongs to the phospholipase A2 family.</text>
</comment>
<dbReference type="GO" id="GO:0046872">
    <property type="term" value="F:metal ion binding"/>
    <property type="evidence" value="ECO:0007669"/>
    <property type="project" value="UniProtKB-KW"/>
</dbReference>
<evidence type="ECO:0000313" key="15">
    <source>
        <dbReference type="EMBL" id="KAL3829963.1"/>
    </source>
</evidence>
<sequence length="139" mass="14861">MVALNKTCVAAAALLIFIFFHVEISYSSHQAGCGKTCVAVNCNTIGIRYGKFCGVGYTGCLGEKPCDHVDACCKIHDECVGKHGVTSINCHESFKRCLGHVQKSGKVGFSTNCTYDIAVPTMIRGMDMAILVSGFGRSK</sequence>
<dbReference type="GO" id="GO:0016042">
    <property type="term" value="P:lipid catabolic process"/>
    <property type="evidence" value="ECO:0007669"/>
    <property type="project" value="UniProtKB-KW"/>
</dbReference>
<dbReference type="GO" id="GO:0004623">
    <property type="term" value="F:phospholipase A2 activity"/>
    <property type="evidence" value="ECO:0007669"/>
    <property type="project" value="UniProtKB-EC"/>
</dbReference>
<keyword evidence="6" id="KW-0964">Secreted</keyword>
<evidence type="ECO:0000256" key="10">
    <source>
        <dbReference type="ARBA" id="ARBA00022837"/>
    </source>
</evidence>
<dbReference type="FunFam" id="1.20.90.10:FF:000005">
    <property type="entry name" value="Secretory phospholipase A2"/>
    <property type="match status" value="1"/>
</dbReference>
<reference evidence="15 16" key="1">
    <citation type="submission" date="2024-12" db="EMBL/GenBank/DDBJ databases">
        <title>The unique morphological basis and parallel evolutionary history of personate flowers in Penstemon.</title>
        <authorList>
            <person name="Depatie T.H."/>
            <person name="Wessinger C.A."/>
        </authorList>
    </citation>
    <scope>NUCLEOTIDE SEQUENCE [LARGE SCALE GENOMIC DNA]</scope>
    <source>
        <strain evidence="15">WTNN_2</strain>
        <tissue evidence="15">Leaf</tissue>
    </source>
</reference>
<feature type="signal peptide" evidence="14">
    <location>
        <begin position="1"/>
        <end position="27"/>
    </location>
</feature>
<dbReference type="SUPFAM" id="SSF48619">
    <property type="entry name" value="Phospholipase A2, PLA2"/>
    <property type="match status" value="1"/>
</dbReference>
<keyword evidence="7" id="KW-0479">Metal-binding</keyword>
<evidence type="ECO:0000256" key="5">
    <source>
        <dbReference type="ARBA" id="ARBA00013278"/>
    </source>
</evidence>
<comment type="catalytic activity">
    <reaction evidence="1">
        <text>a 1,2-diacyl-sn-glycero-3-phosphocholine + H2O = a 1-acyl-sn-glycero-3-phosphocholine + a fatty acid + H(+)</text>
        <dbReference type="Rhea" id="RHEA:15801"/>
        <dbReference type="ChEBI" id="CHEBI:15377"/>
        <dbReference type="ChEBI" id="CHEBI:15378"/>
        <dbReference type="ChEBI" id="CHEBI:28868"/>
        <dbReference type="ChEBI" id="CHEBI:57643"/>
        <dbReference type="ChEBI" id="CHEBI:58168"/>
        <dbReference type="EC" id="3.1.1.4"/>
    </reaction>
</comment>
<evidence type="ECO:0000256" key="12">
    <source>
        <dbReference type="ARBA" id="ARBA00023098"/>
    </source>
</evidence>
<evidence type="ECO:0000256" key="11">
    <source>
        <dbReference type="ARBA" id="ARBA00022963"/>
    </source>
</evidence>
<dbReference type="InterPro" id="IPR036444">
    <property type="entry name" value="PLipase_A2_dom_sf"/>
</dbReference>
<evidence type="ECO:0000256" key="6">
    <source>
        <dbReference type="ARBA" id="ARBA00022525"/>
    </source>
</evidence>
<organism evidence="15 16">
    <name type="scientific">Penstemon smallii</name>
    <dbReference type="NCBI Taxonomy" id="265156"/>
    <lineage>
        <taxon>Eukaryota</taxon>
        <taxon>Viridiplantae</taxon>
        <taxon>Streptophyta</taxon>
        <taxon>Embryophyta</taxon>
        <taxon>Tracheophyta</taxon>
        <taxon>Spermatophyta</taxon>
        <taxon>Magnoliopsida</taxon>
        <taxon>eudicotyledons</taxon>
        <taxon>Gunneridae</taxon>
        <taxon>Pentapetalae</taxon>
        <taxon>asterids</taxon>
        <taxon>lamiids</taxon>
        <taxon>Lamiales</taxon>
        <taxon>Plantaginaceae</taxon>
        <taxon>Cheloneae</taxon>
        <taxon>Penstemon</taxon>
    </lineage>
</organism>
<keyword evidence="13" id="KW-1015">Disulfide bond</keyword>
<dbReference type="Gene3D" id="1.20.90.10">
    <property type="entry name" value="Phospholipase A2 domain"/>
    <property type="match status" value="1"/>
</dbReference>
<proteinExistence type="inferred from homology"/>
<evidence type="ECO:0000256" key="3">
    <source>
        <dbReference type="ARBA" id="ARBA00004613"/>
    </source>
</evidence>
<dbReference type="EMBL" id="JBJXBP010000005">
    <property type="protein sequence ID" value="KAL3829963.1"/>
    <property type="molecule type" value="Genomic_DNA"/>
</dbReference>
<accession>A0ABD3T0H6</accession>